<dbReference type="AlphaFoldDB" id="A0A4R6UV48"/>
<dbReference type="PROSITE" id="PS00409">
    <property type="entry name" value="PROKAR_NTER_METHYL"/>
    <property type="match status" value="1"/>
</dbReference>
<comment type="caution">
    <text evidence="3">The sequence shown here is derived from an EMBL/GenBank/DDBJ whole genome shotgun (WGS) entry which is preliminary data.</text>
</comment>
<dbReference type="InterPro" id="IPR012902">
    <property type="entry name" value="N_methyl_site"/>
</dbReference>
<dbReference type="InterPro" id="IPR049875">
    <property type="entry name" value="TypeII_GspH"/>
</dbReference>
<accession>A0A4R6UV48</accession>
<feature type="region of interest" description="Disordered" evidence="1">
    <location>
        <begin position="138"/>
        <end position="181"/>
    </location>
</feature>
<evidence type="ECO:0000313" key="3">
    <source>
        <dbReference type="EMBL" id="TDQ49683.1"/>
    </source>
</evidence>
<evidence type="ECO:0000256" key="2">
    <source>
        <dbReference type="SAM" id="Phobius"/>
    </source>
</evidence>
<reference evidence="3 4" key="1">
    <citation type="submission" date="2019-03" db="EMBL/GenBank/DDBJ databases">
        <title>Genomic Encyclopedia of Type Strains, Phase IV (KMG-IV): sequencing the most valuable type-strain genomes for metagenomic binning, comparative biology and taxonomic classification.</title>
        <authorList>
            <person name="Goeker M."/>
        </authorList>
    </citation>
    <scope>NUCLEOTIDE SEQUENCE [LARGE SCALE GENOMIC DNA]</scope>
    <source>
        <strain evidence="3 4">DSM 103792</strain>
    </source>
</reference>
<keyword evidence="2" id="KW-1133">Transmembrane helix</keyword>
<proteinExistence type="predicted"/>
<dbReference type="OrthoDB" id="5730913at2"/>
<dbReference type="Proteomes" id="UP000295375">
    <property type="component" value="Unassembled WGS sequence"/>
</dbReference>
<feature type="transmembrane region" description="Helical" evidence="2">
    <location>
        <begin position="21"/>
        <end position="44"/>
    </location>
</feature>
<gene>
    <name evidence="3" type="ORF">EV696_10351</name>
</gene>
<dbReference type="GO" id="GO:0015628">
    <property type="term" value="P:protein secretion by the type II secretion system"/>
    <property type="evidence" value="ECO:0007669"/>
    <property type="project" value="InterPro"/>
</dbReference>
<keyword evidence="2" id="KW-0812">Transmembrane</keyword>
<organism evidence="3 4">
    <name type="scientific">Permianibacter aggregans</name>
    <dbReference type="NCBI Taxonomy" id="1510150"/>
    <lineage>
        <taxon>Bacteria</taxon>
        <taxon>Pseudomonadati</taxon>
        <taxon>Pseudomonadota</taxon>
        <taxon>Gammaproteobacteria</taxon>
        <taxon>Pseudomonadales</taxon>
        <taxon>Pseudomonadaceae</taxon>
        <taxon>Permianibacter</taxon>
    </lineage>
</organism>
<dbReference type="RefSeq" id="WP_133588214.1">
    <property type="nucleotide sequence ID" value="NZ_CP037953.1"/>
</dbReference>
<keyword evidence="2" id="KW-0472">Membrane</keyword>
<keyword evidence="4" id="KW-1185">Reference proteome</keyword>
<evidence type="ECO:0000313" key="4">
    <source>
        <dbReference type="Proteomes" id="UP000295375"/>
    </source>
</evidence>
<feature type="compositionally biased region" description="Basic and acidic residues" evidence="1">
    <location>
        <begin position="139"/>
        <end position="148"/>
    </location>
</feature>
<dbReference type="Gene3D" id="3.55.40.10">
    <property type="entry name" value="minor pseudopilin epsh domain"/>
    <property type="match status" value="1"/>
</dbReference>
<dbReference type="InterPro" id="IPR045584">
    <property type="entry name" value="Pilin-like"/>
</dbReference>
<dbReference type="Pfam" id="PF07963">
    <property type="entry name" value="N_methyl"/>
    <property type="match status" value="1"/>
</dbReference>
<evidence type="ECO:0000256" key="1">
    <source>
        <dbReference type="SAM" id="MobiDB-lite"/>
    </source>
</evidence>
<dbReference type="NCBIfam" id="TIGR02532">
    <property type="entry name" value="IV_pilin_GFxxxE"/>
    <property type="match status" value="1"/>
</dbReference>
<protein>
    <submittedName>
        <fullName evidence="3">Type II secretion system protein H</fullName>
    </submittedName>
</protein>
<dbReference type="SUPFAM" id="SSF54523">
    <property type="entry name" value="Pili subunits"/>
    <property type="match status" value="1"/>
</dbReference>
<sequence>MMIGKPYFCWREQAQVHSARGFTLIEILVVLIIIGFLSAAMVMYGSDTRRDTAKEEAERLLATLNLALEESQLYGVEMGLEVSEDRYRFVHYDDDRWQLISDDRAYQTHTLPEGFEFYLEIEGFPGSGKLPGATINDKGQVEQAKDEEGSLLSLGGGKKKDQDEGGGESSNEQNDEEKPESVLPQVFILSSGEFNPFLLAIGNRVDPPMFFRIRGSLDGQLKLEGPLTGDFVNDLNQPWEDPNADLPSS</sequence>
<dbReference type="EMBL" id="SNYM01000003">
    <property type="protein sequence ID" value="TDQ49683.1"/>
    <property type="molecule type" value="Genomic_DNA"/>
</dbReference>
<dbReference type="GO" id="GO:0015627">
    <property type="term" value="C:type II protein secretion system complex"/>
    <property type="evidence" value="ECO:0007669"/>
    <property type="project" value="InterPro"/>
</dbReference>
<dbReference type="NCBIfam" id="TIGR01708">
    <property type="entry name" value="typeII_sec_gspH"/>
    <property type="match status" value="1"/>
</dbReference>
<name>A0A4R6UV48_9GAMM</name>